<feature type="signal peptide" evidence="1">
    <location>
        <begin position="1"/>
        <end position="26"/>
    </location>
</feature>
<dbReference type="EMBL" id="CP016024">
    <property type="protein sequence ID" value="ANJ76490.1"/>
    <property type="molecule type" value="Genomic_DNA"/>
</dbReference>
<dbReference type="GeneID" id="61529930"/>
<evidence type="ECO:0000256" key="1">
    <source>
        <dbReference type="SAM" id="SignalP"/>
    </source>
</evidence>
<reference evidence="3" key="1">
    <citation type="submission" date="2016-06" db="EMBL/GenBank/DDBJ databases">
        <authorList>
            <person name="Xu Y."/>
            <person name="Nagy A."/>
            <person name="Yan X."/>
            <person name="Kim S.W."/>
            <person name="Haley B."/>
            <person name="Liu N.T."/>
            <person name="Nou X."/>
        </authorList>
    </citation>
    <scope>NUCLEOTIDE SEQUENCE [LARGE SCALE GENOMIC DNA]</scope>
    <source>
        <strain evidence="3">ATCC 49129</strain>
        <plasmid evidence="3">pri-1</plasmid>
    </source>
</reference>
<dbReference type="Proteomes" id="UP000078572">
    <property type="component" value="Plasmid pRI-1"/>
</dbReference>
<dbReference type="AlphaFoldDB" id="A0A192A7N8"/>
<organism evidence="2 3">
    <name type="scientific">Ralstonia insidiosa</name>
    <dbReference type="NCBI Taxonomy" id="190721"/>
    <lineage>
        <taxon>Bacteria</taxon>
        <taxon>Pseudomonadati</taxon>
        <taxon>Pseudomonadota</taxon>
        <taxon>Betaproteobacteria</taxon>
        <taxon>Burkholderiales</taxon>
        <taxon>Burkholderiaceae</taxon>
        <taxon>Ralstonia</taxon>
    </lineage>
</organism>
<feature type="chain" id="PRO_5008251105" description="DUF4124 domain-containing protein" evidence="1">
    <location>
        <begin position="27"/>
        <end position="186"/>
    </location>
</feature>
<geneLocation type="plasmid" evidence="3">
    <name>pri-1</name>
</geneLocation>
<name>A0A192A7N8_9RALS</name>
<keyword evidence="3" id="KW-1185">Reference proteome</keyword>
<evidence type="ECO:0000313" key="2">
    <source>
        <dbReference type="EMBL" id="ANJ76490.1"/>
    </source>
</evidence>
<accession>A0A192A7N8</accession>
<keyword evidence="1" id="KW-0732">Signal</keyword>
<keyword evidence="2" id="KW-0614">Plasmid</keyword>
<sequence length="186" mass="19924">MKINFLANAAALTLLIVFAAASPANAEYRQVYAWTEGRASPEGHKETSIADVRAAKERPNGTLGGMTAVSVKVLRKGAQEVERNVIIRDGGYAVIGERYAFPIATIGEQINPDDFSGFWRLTISKVTFDQSGVAMVDATLDSREARQHAASQTLSVRIGAGGEGAIIHGVNGKDYVLSVRHVEPVI</sequence>
<proteinExistence type="predicted"/>
<protein>
    <recommendedName>
        <fullName evidence="4">DUF4124 domain-containing protein</fullName>
    </recommendedName>
</protein>
<gene>
    <name evidence="2" type="ORF">A9Y76_28285</name>
</gene>
<evidence type="ECO:0000313" key="3">
    <source>
        <dbReference type="Proteomes" id="UP000078572"/>
    </source>
</evidence>
<dbReference type="OrthoDB" id="9881614at2"/>
<dbReference type="RefSeq" id="WP_024979577.1">
    <property type="nucleotide sequence ID" value="NZ_CP016024.1"/>
</dbReference>
<evidence type="ECO:0008006" key="4">
    <source>
        <dbReference type="Google" id="ProtNLM"/>
    </source>
</evidence>